<dbReference type="Proteomes" id="UP000291084">
    <property type="component" value="Chromosome 10"/>
</dbReference>
<reference evidence="3 4" key="1">
    <citation type="journal article" date="2015" name="Sci. Rep.">
        <title>The power of single molecule real-time sequencing technology in the de novo assembly of a eukaryotic genome.</title>
        <authorList>
            <person name="Sakai H."/>
            <person name="Naito K."/>
            <person name="Ogiso-Tanaka E."/>
            <person name="Takahashi Y."/>
            <person name="Iseki K."/>
            <person name="Muto C."/>
            <person name="Satou K."/>
            <person name="Teruya K."/>
            <person name="Shiroma A."/>
            <person name="Shimoji M."/>
            <person name="Hirano T."/>
            <person name="Itoh T."/>
            <person name="Kaga A."/>
            <person name="Tomooka N."/>
        </authorList>
    </citation>
    <scope>NUCLEOTIDE SEQUENCE [LARGE SCALE GENOMIC DNA]</scope>
    <source>
        <strain evidence="4">cv. Shumari</strain>
    </source>
</reference>
<evidence type="ECO:0000313" key="2">
    <source>
        <dbReference type="EMBL" id="BAT99800.1"/>
    </source>
</evidence>
<dbReference type="EMBL" id="AP015043">
    <property type="protein sequence ID" value="BAT99803.1"/>
    <property type="molecule type" value="Genomic_DNA"/>
</dbReference>
<dbReference type="AlphaFoldDB" id="A0A0S3T416"/>
<evidence type="ECO:0000256" key="1">
    <source>
        <dbReference type="SAM" id="MobiDB-lite"/>
    </source>
</evidence>
<name>A0A0S3T416_PHAAN</name>
<keyword evidence="4" id="KW-1185">Reference proteome</keyword>
<accession>A0A0S3T416</accession>
<organism evidence="3 4">
    <name type="scientific">Vigna angularis var. angularis</name>
    <dbReference type="NCBI Taxonomy" id="157739"/>
    <lineage>
        <taxon>Eukaryota</taxon>
        <taxon>Viridiplantae</taxon>
        <taxon>Streptophyta</taxon>
        <taxon>Embryophyta</taxon>
        <taxon>Tracheophyta</taxon>
        <taxon>Spermatophyta</taxon>
        <taxon>Magnoliopsida</taxon>
        <taxon>eudicotyledons</taxon>
        <taxon>Gunneridae</taxon>
        <taxon>Pentapetalae</taxon>
        <taxon>rosids</taxon>
        <taxon>fabids</taxon>
        <taxon>Fabales</taxon>
        <taxon>Fabaceae</taxon>
        <taxon>Papilionoideae</taxon>
        <taxon>50 kb inversion clade</taxon>
        <taxon>NPAAA clade</taxon>
        <taxon>indigoferoid/millettioid clade</taxon>
        <taxon>Phaseoleae</taxon>
        <taxon>Vigna</taxon>
    </lineage>
</organism>
<gene>
    <name evidence="3" type="primary">Vigan.10G132200</name>
    <name evidence="2" type="synonym">Vigan.10G131300</name>
    <name evidence="2" type="ORF">VIGAN_10131300</name>
    <name evidence="3" type="ORF">VIGAN_10132200</name>
</gene>
<evidence type="ECO:0000313" key="4">
    <source>
        <dbReference type="Proteomes" id="UP000291084"/>
    </source>
</evidence>
<feature type="compositionally biased region" description="Basic and acidic residues" evidence="1">
    <location>
        <begin position="26"/>
        <end position="35"/>
    </location>
</feature>
<sequence>MNRKCISKCAKVYIYKVKALFIGSEKQKKTKEGKGKGKKKKMGDGEPCCDASSSHVAAPVSSSFTLVIFFNTCATSVEWHEPQVSDVFLFFSSHSALALGFAFPFSK</sequence>
<protein>
    <submittedName>
        <fullName evidence="3">Uncharacterized protein</fullName>
    </submittedName>
</protein>
<proteinExistence type="predicted"/>
<feature type="region of interest" description="Disordered" evidence="1">
    <location>
        <begin position="26"/>
        <end position="47"/>
    </location>
</feature>
<evidence type="ECO:0000313" key="3">
    <source>
        <dbReference type="EMBL" id="BAT99803.1"/>
    </source>
</evidence>
<dbReference type="EMBL" id="AP015043">
    <property type="protein sequence ID" value="BAT99800.1"/>
    <property type="molecule type" value="Genomic_DNA"/>
</dbReference>